<name>A0ABY5AI46_9ACTO</name>
<evidence type="ECO:0000256" key="2">
    <source>
        <dbReference type="SAM" id="Phobius"/>
    </source>
</evidence>
<proteinExistence type="predicted"/>
<dbReference type="Proteomes" id="UP001056109">
    <property type="component" value="Chromosome"/>
</dbReference>
<dbReference type="RefSeq" id="WP_252673396.1">
    <property type="nucleotide sequence ID" value="NZ_CP099547.1"/>
</dbReference>
<evidence type="ECO:0008006" key="5">
    <source>
        <dbReference type="Google" id="ProtNLM"/>
    </source>
</evidence>
<evidence type="ECO:0000256" key="1">
    <source>
        <dbReference type="SAM" id="MobiDB-lite"/>
    </source>
</evidence>
<sequence length="298" mass="32308">MSIDLNQFDSSDAPSSPQSRGPLYFFIASLVVLFVVGIIIFFVFFINQGRNIVEAPSSQTNQEELANPQQSTQPEQNTQPSADPQRQQLLDGTLLRQAASTSSCADPMTDAVAFFDFVLAADSQGQWNADSQKIVTDALALLDKRCDSKKSHLLSVQHALVDPQAPPQINALVTDAAWITRVRPAPDNAEIPTGRFTTGLENIHCSIESDGASCTINNYTWSAPDTCTGKPVTFRIDPSMDQPKRGCLSAIVGETQYPYGTTLASNGYACTVASSGITCWSEFTGHGFELSRQNANQF</sequence>
<feature type="region of interest" description="Disordered" evidence="1">
    <location>
        <begin position="57"/>
        <end position="85"/>
    </location>
</feature>
<protein>
    <recommendedName>
        <fullName evidence="5">Ig-like domain-containing protein</fullName>
    </recommendedName>
</protein>
<keyword evidence="2" id="KW-1133">Transmembrane helix</keyword>
<gene>
    <name evidence="3" type="ORF">NG665_00570</name>
</gene>
<reference evidence="3" key="1">
    <citation type="submission" date="2022-06" db="EMBL/GenBank/DDBJ databases">
        <title>Complete Genome Sequence of Arcanobacterium pinnipediorum strain DSM 28752 isolated from a harbour seal.</title>
        <authorList>
            <person name="Borowiak M."/>
            <person name="Kreitlow A."/>
            <person name="Alssahen M."/>
            <person name="Malorny B."/>
            <person name="Laemmler C."/>
            <person name="Prenger-Berninghoff E."/>
            <person name="Siebert U."/>
            <person name="Ploetz M."/>
            <person name="Abdulmawjood A."/>
        </authorList>
    </citation>
    <scope>NUCLEOTIDE SEQUENCE</scope>
    <source>
        <strain evidence="3">DSM 28752</strain>
    </source>
</reference>
<dbReference type="EMBL" id="CP099547">
    <property type="protein sequence ID" value="USR79527.1"/>
    <property type="molecule type" value="Genomic_DNA"/>
</dbReference>
<organism evidence="3 4">
    <name type="scientific">Arcanobacterium pinnipediorum</name>
    <dbReference type="NCBI Taxonomy" id="1503041"/>
    <lineage>
        <taxon>Bacteria</taxon>
        <taxon>Bacillati</taxon>
        <taxon>Actinomycetota</taxon>
        <taxon>Actinomycetes</taxon>
        <taxon>Actinomycetales</taxon>
        <taxon>Actinomycetaceae</taxon>
        <taxon>Arcanobacterium</taxon>
    </lineage>
</organism>
<evidence type="ECO:0000313" key="4">
    <source>
        <dbReference type="Proteomes" id="UP001056109"/>
    </source>
</evidence>
<feature type="transmembrane region" description="Helical" evidence="2">
    <location>
        <begin position="23"/>
        <end position="46"/>
    </location>
</feature>
<keyword evidence="2" id="KW-0472">Membrane</keyword>
<evidence type="ECO:0000313" key="3">
    <source>
        <dbReference type="EMBL" id="USR79527.1"/>
    </source>
</evidence>
<keyword evidence="4" id="KW-1185">Reference proteome</keyword>
<accession>A0ABY5AI46</accession>
<keyword evidence="2" id="KW-0812">Transmembrane</keyword>